<keyword evidence="5" id="KW-1185">Reference proteome</keyword>
<evidence type="ECO:0000259" key="3">
    <source>
        <dbReference type="PROSITE" id="PS50977"/>
    </source>
</evidence>
<dbReference type="InterPro" id="IPR049488">
    <property type="entry name" value="TM_1030-like_C"/>
</dbReference>
<dbReference type="PATRIC" id="fig|1430899.3.peg.846"/>
<organism evidence="4 5">
    <name type="scientific">Listeria fleischmannii 1991</name>
    <dbReference type="NCBI Taxonomy" id="1430899"/>
    <lineage>
        <taxon>Bacteria</taxon>
        <taxon>Bacillati</taxon>
        <taxon>Bacillota</taxon>
        <taxon>Bacilli</taxon>
        <taxon>Bacillales</taxon>
        <taxon>Listeriaceae</taxon>
        <taxon>Listeria</taxon>
    </lineage>
</organism>
<dbReference type="Pfam" id="PF21256">
    <property type="entry name" value="TetR_C_5-like"/>
    <property type="match status" value="1"/>
</dbReference>
<dbReference type="Proteomes" id="UP000052258">
    <property type="component" value="Unassembled WGS sequence"/>
</dbReference>
<dbReference type="OrthoDB" id="509229at2"/>
<dbReference type="InterPro" id="IPR050624">
    <property type="entry name" value="HTH-type_Tx_Regulator"/>
</dbReference>
<feature type="domain" description="HTH tetR-type" evidence="3">
    <location>
        <begin position="1"/>
        <end position="60"/>
    </location>
</feature>
<accession>A0A0J8GH96</accession>
<dbReference type="Gene3D" id="1.10.357.10">
    <property type="entry name" value="Tetracycline Repressor, domain 2"/>
    <property type="match status" value="1"/>
</dbReference>
<gene>
    <name evidence="4" type="ORF">X560_0821</name>
</gene>
<name>A0A0J8GH96_9LIST</name>
<sequence length="185" mass="21683">MSKEKLKQAALHLFAEKGYDGTALSEIAKEAGIKTPSIYAHFESKEALYMAVYKDVIQTEMKSFKGLNRDEYKTLQDYLKAVFYDATDFETSPETKKFFQRSVYFPPTSLKERLIQETESYEALTFEMIGSFLNEIHMNQAEKERWIHAFYCFIDGLSVEHELYNKLEFEKRRKSAFEILNGLMV</sequence>
<feature type="DNA-binding region" description="H-T-H motif" evidence="2">
    <location>
        <begin position="23"/>
        <end position="42"/>
    </location>
</feature>
<proteinExistence type="predicted"/>
<dbReference type="RefSeq" id="WP_007474243.1">
    <property type="nucleotide sequence ID" value="NZ_KQ130611.1"/>
</dbReference>
<dbReference type="EMBL" id="AZHO01000008">
    <property type="protein sequence ID" value="KMT60384.1"/>
    <property type="molecule type" value="Genomic_DNA"/>
</dbReference>
<dbReference type="PANTHER" id="PTHR43479">
    <property type="entry name" value="ACREF/ENVCD OPERON REPRESSOR-RELATED"/>
    <property type="match status" value="1"/>
</dbReference>
<evidence type="ECO:0000256" key="1">
    <source>
        <dbReference type="ARBA" id="ARBA00023125"/>
    </source>
</evidence>
<reference evidence="4 5" key="1">
    <citation type="journal article" date="2015" name="Genome Biol. Evol.">
        <title>Comparative Genomics of Listeria Sensu Lato: Genus-Wide Differences in Evolutionary Dynamics and the Progressive Gain of Complex, Potentially Pathogenicity-Related Traits through Lateral Gene Transfer.</title>
        <authorList>
            <person name="Chiara M."/>
            <person name="Caruso M."/>
            <person name="D'Erchia A.M."/>
            <person name="Manzari C."/>
            <person name="Fraccalvieri R."/>
            <person name="Goffredo E."/>
            <person name="Latorre L."/>
            <person name="Miccolupo A."/>
            <person name="Padalino I."/>
            <person name="Santagada G."/>
            <person name="Chiocco D."/>
            <person name="Pesole G."/>
            <person name="Horner D.S."/>
            <person name="Parisi A."/>
        </authorList>
    </citation>
    <scope>NUCLEOTIDE SEQUENCE [LARGE SCALE GENOMIC DNA]</scope>
    <source>
        <strain evidence="4 5">1991</strain>
    </source>
</reference>
<dbReference type="GO" id="GO:0003677">
    <property type="term" value="F:DNA binding"/>
    <property type="evidence" value="ECO:0007669"/>
    <property type="project" value="UniProtKB-UniRule"/>
</dbReference>
<dbReference type="Gene3D" id="1.10.10.60">
    <property type="entry name" value="Homeodomain-like"/>
    <property type="match status" value="1"/>
</dbReference>
<evidence type="ECO:0000256" key="2">
    <source>
        <dbReference type="PROSITE-ProRule" id="PRU00335"/>
    </source>
</evidence>
<protein>
    <submittedName>
        <fullName evidence="4">Putative transcriptional regulator, TetR/AcrR family protein</fullName>
    </submittedName>
</protein>
<dbReference type="InterPro" id="IPR009057">
    <property type="entry name" value="Homeodomain-like_sf"/>
</dbReference>
<dbReference type="PRINTS" id="PR00455">
    <property type="entry name" value="HTHTETR"/>
</dbReference>
<keyword evidence="1 2" id="KW-0238">DNA-binding</keyword>
<dbReference type="AlphaFoldDB" id="A0A0J8GH96"/>
<comment type="caution">
    <text evidence="4">The sequence shown here is derived from an EMBL/GenBank/DDBJ whole genome shotgun (WGS) entry which is preliminary data.</text>
</comment>
<evidence type="ECO:0000313" key="5">
    <source>
        <dbReference type="Proteomes" id="UP000052258"/>
    </source>
</evidence>
<dbReference type="Pfam" id="PF00440">
    <property type="entry name" value="TetR_N"/>
    <property type="match status" value="1"/>
</dbReference>
<dbReference type="PANTHER" id="PTHR43479:SF11">
    <property type="entry name" value="ACREF_ENVCD OPERON REPRESSOR-RELATED"/>
    <property type="match status" value="1"/>
</dbReference>
<dbReference type="InterPro" id="IPR001647">
    <property type="entry name" value="HTH_TetR"/>
</dbReference>
<dbReference type="SUPFAM" id="SSF46689">
    <property type="entry name" value="Homeodomain-like"/>
    <property type="match status" value="1"/>
</dbReference>
<evidence type="ECO:0000313" key="4">
    <source>
        <dbReference type="EMBL" id="KMT60384.1"/>
    </source>
</evidence>
<dbReference type="PROSITE" id="PS50977">
    <property type="entry name" value="HTH_TETR_2"/>
    <property type="match status" value="1"/>
</dbReference>